<keyword evidence="2" id="KW-1185">Reference proteome</keyword>
<reference evidence="1 2" key="1">
    <citation type="submission" date="2012-05" db="EMBL/GenBank/DDBJ databases">
        <title>Recombination and specialization in a pathogen metapopulation.</title>
        <authorList>
            <person name="Gardiner A."/>
            <person name="Kemen E."/>
            <person name="Schultz-Larsen T."/>
            <person name="MacLean D."/>
            <person name="Van Oosterhout C."/>
            <person name="Jones J.D.G."/>
        </authorList>
    </citation>
    <scope>NUCLEOTIDE SEQUENCE [LARGE SCALE GENOMIC DNA]</scope>
    <source>
        <strain evidence="1 2">Ac Nc2</strain>
    </source>
</reference>
<name>A0A024GM36_9STRA</name>
<protein>
    <submittedName>
        <fullName evidence="1">Uncharacterized protein</fullName>
    </submittedName>
</protein>
<comment type="caution">
    <text evidence="1">The sequence shown here is derived from an EMBL/GenBank/DDBJ whole genome shotgun (WGS) entry which is preliminary data.</text>
</comment>
<dbReference type="InParanoid" id="A0A024GM36"/>
<proteinExistence type="predicted"/>
<organism evidence="1 2">
    <name type="scientific">Albugo candida</name>
    <dbReference type="NCBI Taxonomy" id="65357"/>
    <lineage>
        <taxon>Eukaryota</taxon>
        <taxon>Sar</taxon>
        <taxon>Stramenopiles</taxon>
        <taxon>Oomycota</taxon>
        <taxon>Peronosporomycetes</taxon>
        <taxon>Albuginales</taxon>
        <taxon>Albuginaceae</taxon>
        <taxon>Albugo</taxon>
    </lineage>
</organism>
<gene>
    <name evidence="1" type="ORF">BN9_086030</name>
</gene>
<evidence type="ECO:0000313" key="1">
    <source>
        <dbReference type="EMBL" id="CCI47596.1"/>
    </source>
</evidence>
<sequence>MYTYCGEKNAFFNGYQVAETVEDILTCSIRCLFLSVKESTKVCGMSHEAKEFAADSRCVRKEENRILSPDVRIRKRLNSAKEHAHLFGFVCDQGEVVQWMSACHSDLIPLGQTLEQKGFTTLSSIAFLTEGDIDPDIDANIRRMLMMRLSRLRHEIYRM</sequence>
<evidence type="ECO:0000313" key="2">
    <source>
        <dbReference type="Proteomes" id="UP000053237"/>
    </source>
</evidence>
<dbReference type="Proteomes" id="UP000053237">
    <property type="component" value="Unassembled WGS sequence"/>
</dbReference>
<dbReference type="EMBL" id="CAIX01000177">
    <property type="protein sequence ID" value="CCI47596.1"/>
    <property type="molecule type" value="Genomic_DNA"/>
</dbReference>
<accession>A0A024GM36</accession>
<dbReference type="OrthoDB" id="63973at2759"/>
<dbReference type="AlphaFoldDB" id="A0A024GM36"/>